<gene>
    <name evidence="1" type="ORF">CEXT_546141</name>
</gene>
<comment type="caution">
    <text evidence="1">The sequence shown here is derived from an EMBL/GenBank/DDBJ whole genome shotgun (WGS) entry which is preliminary data.</text>
</comment>
<sequence>MTVEPQNKPSYEEAGCYLTSHETRWIFLSMSKKMGVIRHSERFYGTPVRTSGKMCVPSDILRNSMVSLWGIHGKFGNILYPARLQNS</sequence>
<accession>A0AAV4S2B0</accession>
<dbReference type="Proteomes" id="UP001054945">
    <property type="component" value="Unassembled WGS sequence"/>
</dbReference>
<protein>
    <submittedName>
        <fullName evidence="1">Uncharacterized protein</fullName>
    </submittedName>
</protein>
<reference evidence="1 2" key="1">
    <citation type="submission" date="2021-06" db="EMBL/GenBank/DDBJ databases">
        <title>Caerostris extrusa draft genome.</title>
        <authorList>
            <person name="Kono N."/>
            <person name="Arakawa K."/>
        </authorList>
    </citation>
    <scope>NUCLEOTIDE SEQUENCE [LARGE SCALE GENOMIC DNA]</scope>
</reference>
<dbReference type="EMBL" id="BPLR01008725">
    <property type="protein sequence ID" value="GIY26741.1"/>
    <property type="molecule type" value="Genomic_DNA"/>
</dbReference>
<organism evidence="1 2">
    <name type="scientific">Caerostris extrusa</name>
    <name type="common">Bark spider</name>
    <name type="synonym">Caerostris bankana</name>
    <dbReference type="NCBI Taxonomy" id="172846"/>
    <lineage>
        <taxon>Eukaryota</taxon>
        <taxon>Metazoa</taxon>
        <taxon>Ecdysozoa</taxon>
        <taxon>Arthropoda</taxon>
        <taxon>Chelicerata</taxon>
        <taxon>Arachnida</taxon>
        <taxon>Araneae</taxon>
        <taxon>Araneomorphae</taxon>
        <taxon>Entelegynae</taxon>
        <taxon>Araneoidea</taxon>
        <taxon>Araneidae</taxon>
        <taxon>Caerostris</taxon>
    </lineage>
</organism>
<name>A0AAV4S2B0_CAEEX</name>
<evidence type="ECO:0000313" key="2">
    <source>
        <dbReference type="Proteomes" id="UP001054945"/>
    </source>
</evidence>
<dbReference type="AlphaFoldDB" id="A0AAV4S2B0"/>
<evidence type="ECO:0000313" key="1">
    <source>
        <dbReference type="EMBL" id="GIY26741.1"/>
    </source>
</evidence>
<keyword evidence="2" id="KW-1185">Reference proteome</keyword>
<proteinExistence type="predicted"/>